<proteinExistence type="inferred from homology"/>
<dbReference type="InterPro" id="IPR005549">
    <property type="entry name" value="Kinetochore_Nuf2_N"/>
</dbReference>
<evidence type="ECO:0000256" key="8">
    <source>
        <dbReference type="ARBA" id="ARBA00023328"/>
    </source>
</evidence>
<keyword evidence="6 9" id="KW-0175">Coiled coil</keyword>
<evidence type="ECO:0000256" key="6">
    <source>
        <dbReference type="ARBA" id="ARBA00023054"/>
    </source>
</evidence>
<reference evidence="11 12" key="1">
    <citation type="submission" date="2015-04" db="EMBL/GenBank/DDBJ databases">
        <authorList>
            <person name="Syromyatnikov M.Y."/>
            <person name="Popov V.N."/>
        </authorList>
    </citation>
    <scope>NUCLEOTIDE SEQUENCE [LARGE SCALE GENOMIC DNA]</scope>
</reference>
<dbReference type="EMBL" id="CVRI01000055">
    <property type="protein sequence ID" value="CRL01095.1"/>
    <property type="molecule type" value="Genomic_DNA"/>
</dbReference>
<keyword evidence="3" id="KW-0158">Chromosome</keyword>
<evidence type="ECO:0000313" key="11">
    <source>
        <dbReference type="EMBL" id="CRL01095.1"/>
    </source>
</evidence>
<keyword evidence="5" id="KW-0498">Mitosis</keyword>
<dbReference type="GO" id="GO:0031262">
    <property type="term" value="C:Ndc80 complex"/>
    <property type="evidence" value="ECO:0007669"/>
    <property type="project" value="InterPro"/>
</dbReference>
<dbReference type="OrthoDB" id="7862063at2759"/>
<feature type="coiled-coil region" evidence="9">
    <location>
        <begin position="282"/>
        <end position="344"/>
    </location>
</feature>
<dbReference type="Pfam" id="PF03800">
    <property type="entry name" value="Nuf2"/>
    <property type="match status" value="1"/>
</dbReference>
<keyword evidence="7" id="KW-0131">Cell cycle</keyword>
<feature type="coiled-coil region" evidence="9">
    <location>
        <begin position="129"/>
        <end position="181"/>
    </location>
</feature>
<feature type="domain" description="Kinetochore protein Nuf2 N-terminal" evidence="10">
    <location>
        <begin position="4"/>
        <end position="126"/>
    </location>
</feature>
<keyword evidence="4" id="KW-0132">Cell division</keyword>
<evidence type="ECO:0000256" key="2">
    <source>
        <dbReference type="ARBA" id="ARBA00005498"/>
    </source>
</evidence>
<dbReference type="Gene3D" id="1.10.418.60">
    <property type="entry name" value="Ncd80 complex, Nuf2 subunit"/>
    <property type="match status" value="1"/>
</dbReference>
<evidence type="ECO:0000256" key="4">
    <source>
        <dbReference type="ARBA" id="ARBA00022618"/>
    </source>
</evidence>
<keyword evidence="12" id="KW-1185">Reference proteome</keyword>
<protein>
    <submittedName>
        <fullName evidence="11">CLUMA_CG014534, isoform A</fullName>
    </submittedName>
</protein>
<evidence type="ECO:0000259" key="10">
    <source>
        <dbReference type="Pfam" id="PF03800"/>
    </source>
</evidence>
<accession>A0A1J1ILH9</accession>
<dbReference type="InterPro" id="IPR038275">
    <property type="entry name" value="Nuf2_N_sf"/>
</dbReference>
<evidence type="ECO:0000256" key="7">
    <source>
        <dbReference type="ARBA" id="ARBA00023306"/>
    </source>
</evidence>
<comment type="similarity">
    <text evidence="2">Belongs to the NUF2 family.</text>
</comment>
<comment type="subcellular location">
    <subcellularLocation>
        <location evidence="1">Chromosome</location>
        <location evidence="1">Centromere</location>
    </subcellularLocation>
</comment>
<dbReference type="GO" id="GO:0051301">
    <property type="term" value="P:cell division"/>
    <property type="evidence" value="ECO:0007669"/>
    <property type="project" value="UniProtKB-KW"/>
</dbReference>
<evidence type="ECO:0000256" key="5">
    <source>
        <dbReference type="ARBA" id="ARBA00022776"/>
    </source>
</evidence>
<evidence type="ECO:0000256" key="1">
    <source>
        <dbReference type="ARBA" id="ARBA00004584"/>
    </source>
</evidence>
<evidence type="ECO:0000313" key="12">
    <source>
        <dbReference type="Proteomes" id="UP000183832"/>
    </source>
</evidence>
<organism evidence="11 12">
    <name type="scientific">Clunio marinus</name>
    <dbReference type="NCBI Taxonomy" id="568069"/>
    <lineage>
        <taxon>Eukaryota</taxon>
        <taxon>Metazoa</taxon>
        <taxon>Ecdysozoa</taxon>
        <taxon>Arthropoda</taxon>
        <taxon>Hexapoda</taxon>
        <taxon>Insecta</taxon>
        <taxon>Pterygota</taxon>
        <taxon>Neoptera</taxon>
        <taxon>Endopterygota</taxon>
        <taxon>Diptera</taxon>
        <taxon>Nematocera</taxon>
        <taxon>Chironomoidea</taxon>
        <taxon>Chironomidae</taxon>
        <taxon>Clunio</taxon>
    </lineage>
</organism>
<dbReference type="AlphaFoldDB" id="A0A1J1ILH9"/>
<dbReference type="Proteomes" id="UP000183832">
    <property type="component" value="Unassembled WGS sequence"/>
</dbReference>
<keyword evidence="8" id="KW-0137">Centromere</keyword>
<sequence>MSVSLTEFVSAWNDAFTFQIRESEIKNPTEPFFRRCLILLLKSFYVDTTRYDNMDNEMGNDLRLTRIKLVAVVNHFYKIAYPGAKQNFGYMDMIQPTFKKVFNVLNYLLNYYVFVRQTYAHTIQSVKEKVNLRDELQRKKHQLLKSIEEEKIKEENTAKVINSLERKIPRQKEKITELASKEQDLHIQTAKSQKELEDVEMKLIEDGRSLEEAQSSLISDSEAQEIIKTKEKITKQLEEENFITQAVRQKLHEHSNTIQEIRLIIAEMEQIQLTFDVDASEIIKKKKEVENLKVEISGLSSNVSKDHQEIDFLSNSLQMKISSIELLQQKIEETKKIYAIKEMEKKKKIDKLSKSSSLLTRKEAKIFATNQRLYDEQTLLKKITEHVIKKMSIDKQKRED</sequence>
<dbReference type="STRING" id="568069.A0A1J1ILH9"/>
<evidence type="ECO:0000256" key="9">
    <source>
        <dbReference type="SAM" id="Coils"/>
    </source>
</evidence>
<name>A0A1J1ILH9_9DIPT</name>
<evidence type="ECO:0000256" key="3">
    <source>
        <dbReference type="ARBA" id="ARBA00022454"/>
    </source>
</evidence>
<gene>
    <name evidence="11" type="ORF">CLUMA_CG014534</name>
</gene>